<dbReference type="Pfam" id="PF00069">
    <property type="entry name" value="Pkinase"/>
    <property type="match status" value="1"/>
</dbReference>
<dbReference type="InterPro" id="IPR000719">
    <property type="entry name" value="Prot_kinase_dom"/>
</dbReference>
<dbReference type="PROSITE" id="PS00108">
    <property type="entry name" value="PROTEIN_KINASE_ST"/>
    <property type="match status" value="1"/>
</dbReference>
<organism evidence="2 3">
    <name type="scientific">Xylaria bambusicola</name>
    <dbReference type="NCBI Taxonomy" id="326684"/>
    <lineage>
        <taxon>Eukaryota</taxon>
        <taxon>Fungi</taxon>
        <taxon>Dikarya</taxon>
        <taxon>Ascomycota</taxon>
        <taxon>Pezizomycotina</taxon>
        <taxon>Sordariomycetes</taxon>
        <taxon>Xylariomycetidae</taxon>
        <taxon>Xylariales</taxon>
        <taxon>Xylariaceae</taxon>
        <taxon>Xylaria</taxon>
    </lineage>
</organism>
<dbReference type="Gene3D" id="1.10.510.10">
    <property type="entry name" value="Transferase(Phosphotransferase) domain 1"/>
    <property type="match status" value="1"/>
</dbReference>
<reference evidence="2 3" key="1">
    <citation type="submission" date="2023-10" db="EMBL/GenBank/DDBJ databases">
        <title>Draft genome sequence of Xylaria bambusicola isolate GMP-LS, the root and basal stem rot pathogen of sugarcane in Indonesia.</title>
        <authorList>
            <person name="Selvaraj P."/>
            <person name="Muralishankar V."/>
            <person name="Muruganantham S."/>
            <person name="Sp S."/>
            <person name="Haryani S."/>
            <person name="Lau K.J.X."/>
            <person name="Naqvi N.I."/>
        </authorList>
    </citation>
    <scope>NUCLEOTIDE SEQUENCE [LARGE SCALE GENOMIC DNA]</scope>
    <source>
        <strain evidence="2">GMP-LS</strain>
    </source>
</reference>
<dbReference type="GO" id="GO:0044773">
    <property type="term" value="P:mitotic DNA damage checkpoint signaling"/>
    <property type="evidence" value="ECO:0007669"/>
    <property type="project" value="TreeGrafter"/>
</dbReference>
<dbReference type="GO" id="GO:0005634">
    <property type="term" value="C:nucleus"/>
    <property type="evidence" value="ECO:0007669"/>
    <property type="project" value="TreeGrafter"/>
</dbReference>
<dbReference type="EMBL" id="JAWHQM010000002">
    <property type="protein sequence ID" value="KAK5625097.1"/>
    <property type="molecule type" value="Genomic_DNA"/>
</dbReference>
<protein>
    <recommendedName>
        <fullName evidence="1">Protein kinase domain-containing protein</fullName>
    </recommendedName>
</protein>
<dbReference type="PANTHER" id="PTHR44167">
    <property type="entry name" value="OVARIAN-SPECIFIC SERINE/THREONINE-PROTEIN KINASE LOK-RELATED"/>
    <property type="match status" value="1"/>
</dbReference>
<dbReference type="AlphaFoldDB" id="A0AAN7Z022"/>
<feature type="domain" description="Protein kinase" evidence="1">
    <location>
        <begin position="1"/>
        <end position="148"/>
    </location>
</feature>
<dbReference type="GO" id="GO:0004674">
    <property type="term" value="F:protein serine/threonine kinase activity"/>
    <property type="evidence" value="ECO:0007669"/>
    <property type="project" value="TreeGrafter"/>
</dbReference>
<dbReference type="PANTHER" id="PTHR44167:SF24">
    <property type="entry name" value="SERINE_THREONINE-PROTEIN KINASE CHK2"/>
    <property type="match status" value="1"/>
</dbReference>
<dbReference type="InterPro" id="IPR011009">
    <property type="entry name" value="Kinase-like_dom_sf"/>
</dbReference>
<dbReference type="PROSITE" id="PS50011">
    <property type="entry name" value="PROTEIN_KINASE_DOM"/>
    <property type="match status" value="1"/>
</dbReference>
<keyword evidence="3" id="KW-1185">Reference proteome</keyword>
<name>A0AAN7Z022_9PEZI</name>
<gene>
    <name evidence="2" type="ORF">RRF57_000813</name>
</gene>
<accession>A0AAN7Z022</accession>
<dbReference type="GO" id="GO:0005524">
    <property type="term" value="F:ATP binding"/>
    <property type="evidence" value="ECO:0007669"/>
    <property type="project" value="InterPro"/>
</dbReference>
<evidence type="ECO:0000259" key="1">
    <source>
        <dbReference type="PROSITE" id="PS50011"/>
    </source>
</evidence>
<evidence type="ECO:0000313" key="2">
    <source>
        <dbReference type="EMBL" id="KAK5625097.1"/>
    </source>
</evidence>
<evidence type="ECO:0000313" key="3">
    <source>
        <dbReference type="Proteomes" id="UP001305414"/>
    </source>
</evidence>
<dbReference type="SUPFAM" id="SSF56112">
    <property type="entry name" value="Protein kinase-like (PK-like)"/>
    <property type="match status" value="1"/>
</dbReference>
<comment type="caution">
    <text evidence="2">The sequence shown here is derived from an EMBL/GenBank/DDBJ whole genome shotgun (WGS) entry which is preliminary data.</text>
</comment>
<dbReference type="InterPro" id="IPR008271">
    <property type="entry name" value="Ser/Thr_kinase_AS"/>
</dbReference>
<sequence>MEQLSRIPHKNIVQYHGCQSRDGRLTGIFLRRHEHTLLEYFLWDLHKSSTLDSQRFMAELESAVAHLHANGLAHNDLKPSNILLDEDRLPVLIDFGLCRPFGGRLLEGGTPGWCDREKLITSSDKENDLFGLARIREWLDDPDRQMNG</sequence>
<proteinExistence type="predicted"/>
<dbReference type="Proteomes" id="UP001305414">
    <property type="component" value="Unassembled WGS sequence"/>
</dbReference>